<feature type="compositionally biased region" description="Basic and acidic residues" evidence="2">
    <location>
        <begin position="159"/>
        <end position="203"/>
    </location>
</feature>
<feature type="region of interest" description="Disordered" evidence="2">
    <location>
        <begin position="101"/>
        <end position="203"/>
    </location>
</feature>
<proteinExistence type="predicted"/>
<dbReference type="GO" id="GO:0015074">
    <property type="term" value="P:DNA integration"/>
    <property type="evidence" value="ECO:0007669"/>
    <property type="project" value="InterPro"/>
</dbReference>
<accession>A0A484LKX8</accession>
<dbReference type="InterPro" id="IPR001584">
    <property type="entry name" value="Integrase_cat-core"/>
</dbReference>
<dbReference type="Pfam" id="PF17921">
    <property type="entry name" value="Integrase_H2C2"/>
    <property type="match status" value="1"/>
</dbReference>
<organism evidence="4 5">
    <name type="scientific">Cuscuta campestris</name>
    <dbReference type="NCBI Taxonomy" id="132261"/>
    <lineage>
        <taxon>Eukaryota</taxon>
        <taxon>Viridiplantae</taxon>
        <taxon>Streptophyta</taxon>
        <taxon>Embryophyta</taxon>
        <taxon>Tracheophyta</taxon>
        <taxon>Spermatophyta</taxon>
        <taxon>Magnoliopsida</taxon>
        <taxon>eudicotyledons</taxon>
        <taxon>Gunneridae</taxon>
        <taxon>Pentapetalae</taxon>
        <taxon>asterids</taxon>
        <taxon>lamiids</taxon>
        <taxon>Solanales</taxon>
        <taxon>Convolvulaceae</taxon>
        <taxon>Cuscuteae</taxon>
        <taxon>Cuscuta</taxon>
        <taxon>Cuscuta subgen. Grammica</taxon>
        <taxon>Cuscuta sect. Cleistogrammica</taxon>
    </lineage>
</organism>
<dbReference type="CDD" id="cd00303">
    <property type="entry name" value="retropepsin_like"/>
    <property type="match status" value="1"/>
</dbReference>
<dbReference type="CDD" id="cd09279">
    <property type="entry name" value="RNase_HI_like"/>
    <property type="match status" value="1"/>
</dbReference>
<dbReference type="InterPro" id="IPR012337">
    <property type="entry name" value="RNaseH-like_sf"/>
</dbReference>
<evidence type="ECO:0000313" key="4">
    <source>
        <dbReference type="EMBL" id="VFQ77142.1"/>
    </source>
</evidence>
<keyword evidence="1" id="KW-0175">Coiled coil</keyword>
<dbReference type="Gene3D" id="3.30.420.10">
    <property type="entry name" value="Ribonuclease H-like superfamily/Ribonuclease H"/>
    <property type="match status" value="2"/>
</dbReference>
<feature type="domain" description="Integrase catalytic" evidence="3">
    <location>
        <begin position="993"/>
        <end position="1115"/>
    </location>
</feature>
<dbReference type="InterPro" id="IPR002156">
    <property type="entry name" value="RNaseH_domain"/>
</dbReference>
<gene>
    <name evidence="4" type="ORF">CCAM_LOCUS18918</name>
</gene>
<dbReference type="InterPro" id="IPR005162">
    <property type="entry name" value="Retrotrans_gag_dom"/>
</dbReference>
<dbReference type="InterPro" id="IPR036397">
    <property type="entry name" value="RNaseH_sf"/>
</dbReference>
<name>A0A484LKX8_9ASTE</name>
<feature type="region of interest" description="Disordered" evidence="2">
    <location>
        <begin position="385"/>
        <end position="434"/>
    </location>
</feature>
<evidence type="ECO:0000256" key="2">
    <source>
        <dbReference type="SAM" id="MobiDB-lite"/>
    </source>
</evidence>
<dbReference type="GO" id="GO:0003676">
    <property type="term" value="F:nucleic acid binding"/>
    <property type="evidence" value="ECO:0007669"/>
    <property type="project" value="InterPro"/>
</dbReference>
<dbReference type="SUPFAM" id="SSF53098">
    <property type="entry name" value="Ribonuclease H-like"/>
    <property type="match status" value="2"/>
</dbReference>
<dbReference type="PANTHER" id="PTHR48475:SF2">
    <property type="entry name" value="RIBONUCLEASE H"/>
    <property type="match status" value="1"/>
</dbReference>
<dbReference type="GO" id="GO:0004523">
    <property type="term" value="F:RNA-DNA hybrid ribonuclease activity"/>
    <property type="evidence" value="ECO:0007669"/>
    <property type="project" value="InterPro"/>
</dbReference>
<dbReference type="PROSITE" id="PS50994">
    <property type="entry name" value="INTEGRASE"/>
    <property type="match status" value="1"/>
</dbReference>
<dbReference type="EMBL" id="OOIL02001634">
    <property type="protein sequence ID" value="VFQ77142.1"/>
    <property type="molecule type" value="Genomic_DNA"/>
</dbReference>
<protein>
    <recommendedName>
        <fullName evidence="3">Integrase catalytic domain-containing protein</fullName>
    </recommendedName>
</protein>
<evidence type="ECO:0000259" key="3">
    <source>
        <dbReference type="PROSITE" id="PS50994"/>
    </source>
</evidence>
<evidence type="ECO:0000256" key="1">
    <source>
        <dbReference type="SAM" id="Coils"/>
    </source>
</evidence>
<dbReference type="InterPro" id="IPR041588">
    <property type="entry name" value="Integrase_H2C2"/>
</dbReference>
<sequence>MHSNTPPIPFTSPVNPVLVFPPNFPGPMDPMYSQALQSFGHFMSMFQQPGGFSPFIPGLYPQSSPQTNVIRPIFLTNLIGEMDKAVHSKDEDWDVPQSLKKLKGKAVQPEGSRRSAFQRLGHDGRNQNWLAKERLGVETIPASTFNRAGRGAGRPGQTRRTEPPARDEPQHSRAPREEEAESHPRHTTRSHVEQPRDRVGRVEARLEKLQRRVDREEKKKILLNESPFTDRVHETPFPKKAKLEVPKFTGKEDPEIHVKTLHQSGRIMGLSGDEKCLLFFQTLRGHAAEWFHNLPASEIDSFDELAEVFQEKFKENCTKRKKFTYLSTAGQREHEDLTKFLTRWKDEVDKVEEMDDKTAIVKGVIKQMIEAGEIDPEYLAQAKQKKNQWVRPEGQPAEQNKKKKTAGKEHLQVIYGGPEGEDHNDRDLPATGEDHNDPLVITMDMGGVDVSRVLVDTGSSVNVLYLDAFEKLKLCQTRLEPLKTPLSGFTGDSVEVEGSILLTCELGTGDQVVQKQMRFVVVNINCVHNAILGRPGINIVRGVISMAHLCMKFYSPGGIGQVRGDQKKAQHCYLEAVKKMTKAFERVTLVSQEEDRSKLEPGDESEQIVLREAFLERMVRIGGDLPGGLRDEIISVLREYAYIFAWSVADMPGIDRSVIFHRLAVMERSRPVKQKKRHLANVRRDFVKKEGQALADFLVELTGLEPEAGPSHTVEPWWDMAVDGAYGPKGCRAGVVFTTPEGFKIYHALIFNFKLTNNEAEYEALAGGLRLARTLGIKRMKIRSDSSLVVGQVYGEMEVKEDRLARYTDLVRALLRELEEFRLTRIPRLENADTDMLSKLTQACPEHVSKLAKIEILDVPSTDRFEVAAIQPGQTLATGIIGADDDWRYELLEYLETGQKPDDEERAWKVVLRAPRFQVIDGHLYKRAIGGPLLRCLTNPEAERVIAEVHEGLCAAHQMSRTLAQRIILLGYYWPTIVGDCERYVQRCRTCQIETEAMATITVRQCEKFVWKNIITRFGAPKIIVTDNGPQFRNPRFTAYLASFGVKHSKASVAYPQGNGQVENANRTIVDGLKKRLGEEGHKWLEALPHTVWAHRVTSRRATGETPFVLTYGCEARLPVEAEIPTFRETVYQPGQNEVDHLAELNLVEERRTIAAVKMAGYQQSVKRYHDKRVGPRYFQVHDEVLRRRGASKPNERGKLARNWEGPYRVKAIVRPGTYQLETMEGGRVDRHWNSHHLRKFFR</sequence>
<dbReference type="PANTHER" id="PTHR48475">
    <property type="entry name" value="RIBONUCLEASE H"/>
    <property type="match status" value="1"/>
</dbReference>
<feature type="compositionally biased region" description="Basic and acidic residues" evidence="2">
    <location>
        <begin position="120"/>
        <end position="136"/>
    </location>
</feature>
<feature type="compositionally biased region" description="Basic and acidic residues" evidence="2">
    <location>
        <begin position="420"/>
        <end position="434"/>
    </location>
</feature>
<reference evidence="4 5" key="1">
    <citation type="submission" date="2018-04" db="EMBL/GenBank/DDBJ databases">
        <authorList>
            <person name="Vogel A."/>
        </authorList>
    </citation>
    <scope>NUCLEOTIDE SEQUENCE [LARGE SCALE GENOMIC DNA]</scope>
</reference>
<dbReference type="Proteomes" id="UP000595140">
    <property type="component" value="Unassembled WGS sequence"/>
</dbReference>
<feature type="coiled-coil region" evidence="1">
    <location>
        <begin position="797"/>
        <end position="824"/>
    </location>
</feature>
<dbReference type="AlphaFoldDB" id="A0A484LKX8"/>
<keyword evidence="5" id="KW-1185">Reference proteome</keyword>
<dbReference type="Pfam" id="PF13456">
    <property type="entry name" value="RVT_3"/>
    <property type="match status" value="1"/>
</dbReference>
<evidence type="ECO:0000313" key="5">
    <source>
        <dbReference type="Proteomes" id="UP000595140"/>
    </source>
</evidence>
<dbReference type="Gene3D" id="2.40.70.10">
    <property type="entry name" value="Acid Proteases"/>
    <property type="match status" value="1"/>
</dbReference>
<dbReference type="InterPro" id="IPR021109">
    <property type="entry name" value="Peptidase_aspartic_dom_sf"/>
</dbReference>
<dbReference type="Pfam" id="PF03732">
    <property type="entry name" value="Retrotrans_gag"/>
    <property type="match status" value="1"/>
</dbReference>